<dbReference type="PANTHER" id="PTHR35273">
    <property type="entry name" value="ALPHA-1,4 POLYGALACTOSAMINIDASE, PUTATIVE (AFU_ORTHOLOGUE AFUA_3G07890)-RELATED"/>
    <property type="match status" value="1"/>
</dbReference>
<gene>
    <name evidence="3" type="ORF">GCM10023329_09220</name>
</gene>
<proteinExistence type="predicted"/>
<keyword evidence="4" id="KW-1185">Reference proteome</keyword>
<dbReference type="EMBL" id="BAABJV010000001">
    <property type="protein sequence ID" value="GAA4765345.1"/>
    <property type="molecule type" value="Genomic_DNA"/>
</dbReference>
<reference evidence="4" key="1">
    <citation type="journal article" date="2019" name="Int. J. Syst. Evol. Microbiol.">
        <title>The Global Catalogue of Microorganisms (GCM) 10K type strain sequencing project: providing services to taxonomists for standard genome sequencing and annotation.</title>
        <authorList>
            <consortium name="The Broad Institute Genomics Platform"/>
            <consortium name="The Broad Institute Genome Sequencing Center for Infectious Disease"/>
            <person name="Wu L."/>
            <person name="Ma J."/>
        </authorList>
    </citation>
    <scope>NUCLEOTIDE SEQUENCE [LARGE SCALE GENOMIC DNA]</scope>
    <source>
        <strain evidence="4">JCM 18324</strain>
    </source>
</reference>
<dbReference type="Pfam" id="PF03537">
    <property type="entry name" value="Glyco_hydro_114"/>
    <property type="match status" value="1"/>
</dbReference>
<feature type="compositionally biased region" description="Low complexity" evidence="1">
    <location>
        <begin position="11"/>
        <end position="20"/>
    </location>
</feature>
<feature type="region of interest" description="Disordered" evidence="1">
    <location>
        <begin position="1"/>
        <end position="20"/>
    </location>
</feature>
<dbReference type="Gene3D" id="3.20.20.70">
    <property type="entry name" value="Aldolase class I"/>
    <property type="match status" value="1"/>
</dbReference>
<feature type="region of interest" description="Disordered" evidence="1">
    <location>
        <begin position="42"/>
        <end position="68"/>
    </location>
</feature>
<dbReference type="InterPro" id="IPR013785">
    <property type="entry name" value="Aldolase_TIM"/>
</dbReference>
<sequence>MRAPGAGGPHPSGRPAAGRAARAAAAAATAVLLLFTAACSGGGEREPHPSAPGPGASEAVRPPEPGTVFDYQIGGPYAPPGAVRAVARDRSAEPAPGLYNICYVNAFQAQPGDEVDWWRTHHPRLLLRDGRGALVVDEDWEEPLLDISTEARRSALMEVIGPWIDGCAEDGYDAVEPDNLDSYTRSDGLLTADHAVAFARLLSERAHARGLAIAQKNGAELLGARDRMGFDFAVAEECGRYDECTAYQEAYEGRVFDVEYRAPDFATACRNRGGAPLSVTLRDREVRPAGSPGHVHRTC</sequence>
<evidence type="ECO:0000313" key="4">
    <source>
        <dbReference type="Proteomes" id="UP001501147"/>
    </source>
</evidence>
<accession>A0ABP8ZSY9</accession>
<dbReference type="SUPFAM" id="SSF51445">
    <property type="entry name" value="(Trans)glycosidases"/>
    <property type="match status" value="1"/>
</dbReference>
<dbReference type="RefSeq" id="WP_345609610.1">
    <property type="nucleotide sequence ID" value="NZ_BAABJV010000001.1"/>
</dbReference>
<comment type="caution">
    <text evidence="3">The sequence shown here is derived from an EMBL/GenBank/DDBJ whole genome shotgun (WGS) entry which is preliminary data.</text>
</comment>
<dbReference type="Proteomes" id="UP001501147">
    <property type="component" value="Unassembled WGS sequence"/>
</dbReference>
<dbReference type="InterPro" id="IPR017853">
    <property type="entry name" value="GH"/>
</dbReference>
<feature type="domain" description="Glycoside-hydrolase family GH114 TIM-barrel" evidence="2">
    <location>
        <begin position="69"/>
        <end position="286"/>
    </location>
</feature>
<feature type="compositionally biased region" description="Gly residues" evidence="1">
    <location>
        <begin position="1"/>
        <end position="10"/>
    </location>
</feature>
<evidence type="ECO:0000259" key="2">
    <source>
        <dbReference type="Pfam" id="PF03537"/>
    </source>
</evidence>
<dbReference type="InterPro" id="IPR004352">
    <property type="entry name" value="GH114_TIM-barrel"/>
</dbReference>
<organism evidence="3 4">
    <name type="scientific">Streptomyces sanyensis</name>
    <dbReference type="NCBI Taxonomy" id="568869"/>
    <lineage>
        <taxon>Bacteria</taxon>
        <taxon>Bacillati</taxon>
        <taxon>Actinomycetota</taxon>
        <taxon>Actinomycetes</taxon>
        <taxon>Kitasatosporales</taxon>
        <taxon>Streptomycetaceae</taxon>
        <taxon>Streptomyces</taxon>
    </lineage>
</organism>
<protein>
    <submittedName>
        <fullName evidence="3">Endo alpha-1,4 polygalactosaminidase</fullName>
    </submittedName>
</protein>
<evidence type="ECO:0000313" key="3">
    <source>
        <dbReference type="EMBL" id="GAA4765345.1"/>
    </source>
</evidence>
<name>A0ABP8ZSY9_9ACTN</name>
<dbReference type="PANTHER" id="PTHR35273:SF2">
    <property type="entry name" value="ALPHA-GALACTOSIDASE"/>
    <property type="match status" value="1"/>
</dbReference>
<evidence type="ECO:0000256" key="1">
    <source>
        <dbReference type="SAM" id="MobiDB-lite"/>
    </source>
</evidence>